<dbReference type="RefSeq" id="WP_006430242.1">
    <property type="nucleotide sequence ID" value="NZ_AOID01000019.1"/>
</dbReference>
<keyword evidence="2" id="KW-1185">Reference proteome</keyword>
<dbReference type="EMBL" id="AOID01000019">
    <property type="protein sequence ID" value="ELY68880.1"/>
    <property type="molecule type" value="Genomic_DNA"/>
</dbReference>
<dbReference type="OrthoDB" id="201457at2157"/>
<evidence type="ECO:0000313" key="2">
    <source>
        <dbReference type="Proteomes" id="UP000011632"/>
    </source>
</evidence>
<evidence type="ECO:0000313" key="1">
    <source>
        <dbReference type="EMBL" id="ELY68880.1"/>
    </source>
</evidence>
<gene>
    <name evidence="1" type="ORF">C489_05923</name>
</gene>
<name>L9Y487_9EURY</name>
<dbReference type="Proteomes" id="UP000011632">
    <property type="component" value="Unassembled WGS sequence"/>
</dbReference>
<proteinExistence type="predicted"/>
<organism evidence="1 2">
    <name type="scientific">Natrinema versiforme JCM 10478</name>
    <dbReference type="NCBI Taxonomy" id="1227496"/>
    <lineage>
        <taxon>Archaea</taxon>
        <taxon>Methanobacteriati</taxon>
        <taxon>Methanobacteriota</taxon>
        <taxon>Stenosarchaea group</taxon>
        <taxon>Halobacteria</taxon>
        <taxon>Halobacteriales</taxon>
        <taxon>Natrialbaceae</taxon>
        <taxon>Natrinema</taxon>
    </lineage>
</organism>
<comment type="caution">
    <text evidence="1">The sequence shown here is derived from an EMBL/GenBank/DDBJ whole genome shotgun (WGS) entry which is preliminary data.</text>
</comment>
<reference evidence="1 2" key="1">
    <citation type="journal article" date="2014" name="PLoS Genet.">
        <title>Phylogenetically driven sequencing of extremely halophilic archaea reveals strategies for static and dynamic osmo-response.</title>
        <authorList>
            <person name="Becker E.A."/>
            <person name="Seitzer P.M."/>
            <person name="Tritt A."/>
            <person name="Larsen D."/>
            <person name="Krusor M."/>
            <person name="Yao A.I."/>
            <person name="Wu D."/>
            <person name="Madern D."/>
            <person name="Eisen J.A."/>
            <person name="Darling A.E."/>
            <person name="Facciotti M.T."/>
        </authorList>
    </citation>
    <scope>NUCLEOTIDE SEQUENCE [LARGE SCALE GENOMIC DNA]</scope>
    <source>
        <strain evidence="1 2">JCM 10478</strain>
    </source>
</reference>
<protein>
    <submittedName>
        <fullName evidence="1">Uncharacterized protein</fullName>
    </submittedName>
</protein>
<dbReference type="PATRIC" id="fig|1227496.3.peg.1194"/>
<sequence>MAVYRIDADYNADGPVLTNSDEDFPARIKVATKDSFGELRLSRDDYASVLELVAGVVSDDFPDECEIDGGSVAINPAPPETEDTWELEIRTDGLHYKFTLSEAELGGLENLLRSVHPDHDPADNADVEVRA</sequence>
<dbReference type="STRING" id="1227496.C489_05923"/>
<accession>L9Y487</accession>
<dbReference type="AlphaFoldDB" id="L9Y487"/>